<keyword evidence="5" id="KW-0408">Iron</keyword>
<evidence type="ECO:0000256" key="3">
    <source>
        <dbReference type="ARBA" id="ARBA00022723"/>
    </source>
</evidence>
<dbReference type="InterPro" id="IPR002931">
    <property type="entry name" value="Transglutaminase-like"/>
</dbReference>
<dbReference type="Pfam" id="PF00141">
    <property type="entry name" value="peroxidase"/>
    <property type="match status" value="1"/>
</dbReference>
<gene>
    <name evidence="11" type="ORF">HYALB_00013190</name>
</gene>
<feature type="compositionally biased region" description="Pro residues" evidence="8">
    <location>
        <begin position="106"/>
        <end position="118"/>
    </location>
</feature>
<feature type="compositionally biased region" description="Polar residues" evidence="8">
    <location>
        <begin position="56"/>
        <end position="72"/>
    </location>
</feature>
<evidence type="ECO:0000313" key="11">
    <source>
        <dbReference type="EMBL" id="CAG8981179.1"/>
    </source>
</evidence>
<dbReference type="GO" id="GO:0046872">
    <property type="term" value="F:metal ion binding"/>
    <property type="evidence" value="ECO:0007669"/>
    <property type="project" value="UniProtKB-UniRule"/>
</dbReference>
<feature type="compositionally biased region" description="Pro residues" evidence="8">
    <location>
        <begin position="228"/>
        <end position="243"/>
    </location>
</feature>
<comment type="similarity">
    <text evidence="6">Belongs to the peroxidase family.</text>
</comment>
<dbReference type="Pfam" id="PF01841">
    <property type="entry name" value="Transglut_core"/>
    <property type="match status" value="1"/>
</dbReference>
<feature type="region of interest" description="Disordered" evidence="8">
    <location>
        <begin position="409"/>
        <end position="429"/>
    </location>
</feature>
<feature type="compositionally biased region" description="Low complexity" evidence="8">
    <location>
        <begin position="141"/>
        <end position="163"/>
    </location>
</feature>
<dbReference type="SUPFAM" id="SSF52833">
    <property type="entry name" value="Thioredoxin-like"/>
    <property type="match status" value="1"/>
</dbReference>
<dbReference type="EMBL" id="CAJVRM010000453">
    <property type="protein sequence ID" value="CAG8981179.1"/>
    <property type="molecule type" value="Genomic_DNA"/>
</dbReference>
<evidence type="ECO:0000256" key="1">
    <source>
        <dbReference type="ARBA" id="ARBA00022559"/>
    </source>
</evidence>
<dbReference type="Gene3D" id="1.10.520.10">
    <property type="match status" value="1"/>
</dbReference>
<dbReference type="Gene3D" id="3.40.30.10">
    <property type="entry name" value="Glutaredoxin"/>
    <property type="match status" value="1"/>
</dbReference>
<dbReference type="PROSITE" id="PS00436">
    <property type="entry name" value="PEROXIDASE_2"/>
    <property type="match status" value="1"/>
</dbReference>
<dbReference type="EC" id="1.11.1.-" evidence="7"/>
<feature type="region of interest" description="Disordered" evidence="8">
    <location>
        <begin position="23"/>
        <end position="299"/>
    </location>
</feature>
<dbReference type="InterPro" id="IPR002016">
    <property type="entry name" value="Haem_peroxidase"/>
</dbReference>
<feature type="domain" description="Thioredoxin" evidence="10">
    <location>
        <begin position="257"/>
        <end position="404"/>
    </location>
</feature>
<protein>
    <recommendedName>
        <fullName evidence="7">Peroxidase</fullName>
        <ecNumber evidence="7">1.11.1.-</ecNumber>
    </recommendedName>
</protein>
<evidence type="ECO:0000256" key="7">
    <source>
        <dbReference type="RuleBase" id="RU363051"/>
    </source>
</evidence>
<keyword evidence="4 7" id="KW-0560">Oxidoreductase</keyword>
<dbReference type="InterPro" id="IPR036249">
    <property type="entry name" value="Thioredoxin-like_sf"/>
</dbReference>
<dbReference type="InterPro" id="IPR013766">
    <property type="entry name" value="Thioredoxin_domain"/>
</dbReference>
<dbReference type="OrthoDB" id="6129702at2759"/>
<evidence type="ECO:0000259" key="10">
    <source>
        <dbReference type="PROSITE" id="PS51352"/>
    </source>
</evidence>
<organism evidence="11 12">
    <name type="scientific">Hymenoscyphus albidus</name>
    <dbReference type="NCBI Taxonomy" id="595503"/>
    <lineage>
        <taxon>Eukaryota</taxon>
        <taxon>Fungi</taxon>
        <taxon>Dikarya</taxon>
        <taxon>Ascomycota</taxon>
        <taxon>Pezizomycotina</taxon>
        <taxon>Leotiomycetes</taxon>
        <taxon>Helotiales</taxon>
        <taxon>Helotiaceae</taxon>
        <taxon>Hymenoscyphus</taxon>
    </lineage>
</organism>
<dbReference type="Pfam" id="PF00085">
    <property type="entry name" value="Thioredoxin"/>
    <property type="match status" value="1"/>
</dbReference>
<dbReference type="GO" id="GO:0005737">
    <property type="term" value="C:cytoplasm"/>
    <property type="evidence" value="ECO:0007669"/>
    <property type="project" value="TreeGrafter"/>
</dbReference>
<feature type="domain" description="Plant heme peroxidase family profile" evidence="9">
    <location>
        <begin position="860"/>
        <end position="1073"/>
    </location>
</feature>
<dbReference type="InterPro" id="IPR019794">
    <property type="entry name" value="Peroxidases_AS"/>
</dbReference>
<evidence type="ECO:0000256" key="4">
    <source>
        <dbReference type="ARBA" id="ARBA00023002"/>
    </source>
</evidence>
<dbReference type="SUPFAM" id="SSF48113">
    <property type="entry name" value="Heme-dependent peroxidases"/>
    <property type="match status" value="1"/>
</dbReference>
<feature type="compositionally biased region" description="Basic and acidic residues" evidence="8">
    <location>
        <begin position="185"/>
        <end position="200"/>
    </location>
</feature>
<keyword evidence="2" id="KW-0349">Heme</keyword>
<dbReference type="InterPro" id="IPR038765">
    <property type="entry name" value="Papain-like_cys_pep_sf"/>
</dbReference>
<evidence type="ECO:0000256" key="6">
    <source>
        <dbReference type="RuleBase" id="RU004241"/>
    </source>
</evidence>
<proteinExistence type="inferred from homology"/>
<keyword evidence="12" id="KW-1185">Reference proteome</keyword>
<dbReference type="GO" id="GO:0004601">
    <property type="term" value="F:peroxidase activity"/>
    <property type="evidence" value="ECO:0007669"/>
    <property type="project" value="UniProtKB-KW"/>
</dbReference>
<dbReference type="Proteomes" id="UP000701801">
    <property type="component" value="Unassembled WGS sequence"/>
</dbReference>
<dbReference type="InterPro" id="IPR052557">
    <property type="entry name" value="CAP/Cytokinesis_protein"/>
</dbReference>
<keyword evidence="1 7" id="KW-0575">Peroxidase</keyword>
<evidence type="ECO:0000256" key="5">
    <source>
        <dbReference type="ARBA" id="ARBA00023004"/>
    </source>
</evidence>
<dbReference type="GO" id="GO:0020037">
    <property type="term" value="F:heme binding"/>
    <property type="evidence" value="ECO:0007669"/>
    <property type="project" value="UniProtKB-UniRule"/>
</dbReference>
<dbReference type="PANTHER" id="PTHR46333">
    <property type="entry name" value="CYTOKINESIS PROTEIN 3"/>
    <property type="match status" value="1"/>
</dbReference>
<dbReference type="SUPFAM" id="SSF54001">
    <property type="entry name" value="Cysteine proteinases"/>
    <property type="match status" value="1"/>
</dbReference>
<accession>A0A9N9QAK7</accession>
<dbReference type="InterPro" id="IPR010255">
    <property type="entry name" value="Haem_peroxidase_sf"/>
</dbReference>
<dbReference type="Gene3D" id="1.10.420.10">
    <property type="entry name" value="Peroxidase, domain 2"/>
    <property type="match status" value="1"/>
</dbReference>
<name>A0A9N9QAK7_9HELO</name>
<evidence type="ECO:0000256" key="2">
    <source>
        <dbReference type="ARBA" id="ARBA00022617"/>
    </source>
</evidence>
<evidence type="ECO:0000256" key="8">
    <source>
        <dbReference type="SAM" id="MobiDB-lite"/>
    </source>
</evidence>
<keyword evidence="3" id="KW-0479">Metal-binding</keyword>
<reference evidence="11" key="1">
    <citation type="submission" date="2021-07" db="EMBL/GenBank/DDBJ databases">
        <authorList>
            <person name="Durling M."/>
        </authorList>
    </citation>
    <scope>NUCLEOTIDE SEQUENCE</scope>
</reference>
<dbReference type="GO" id="GO:0006979">
    <property type="term" value="P:response to oxidative stress"/>
    <property type="evidence" value="ECO:0007669"/>
    <property type="project" value="InterPro"/>
</dbReference>
<dbReference type="PROSITE" id="PS51352">
    <property type="entry name" value="THIOREDOXIN_2"/>
    <property type="match status" value="1"/>
</dbReference>
<evidence type="ECO:0000313" key="12">
    <source>
        <dbReference type="Proteomes" id="UP000701801"/>
    </source>
</evidence>
<sequence length="1331" mass="143923">MADVEEPQFTSLSARIAALNKQGVAKSIGGPQPSAGKRPPPPPPPARPPLPSRPQTTNNPPIASYGSSVTKAPNNLPNGSMGGGGLLPPPVAQDNPKVRVTSAKTPPLPARRGPPPLPTRKETSPALPARNGSTQLVRRGSNASMKSFSSSISGLSLGPSITSTDSHRKLPPPLDQAKLPPLPPSRHEQTLRKAEVDARTKVPMKTVKSSPNVPLRGPPPVDRDQAPKMPPRPTGPPKMPPRPVSRDSSPHQQQRRRPPPSPAPARSALTMGFGQKSASNPAPRPASQHNRSAGPPVVELDERGFDSVIMAGKPVFIDMYATFCKYCDQLEPIWKELGEKFAFASDRLTIAKLDTGKYRSFMARFELAGWPELLYFDGYSKTPEKCPFMLSLEGLTQWLEEKSGIHVADSTSTSQASGVPPPINLKSKPTRNDIKAIQSRPAPAEPQVSGCLLCRDFSGPDSVVAQYPRQSLPRNQDSVSYLAQVLCGPFRSHTDKARAIFTWLHHNIAYDTVSFFGNSVKHVEPRDNISSGLAVCGGYAGVYVAIALKAGLEAVMVMGHGKGYGHSPLGPQDTIPPCKPDGHAWIAVRIDDGEWKLIDPCWGAGNVNNQVFNKVFTPSYFTMSNDEFGLKHFPENKRHFFRSDGSTPSWEWYMRGPTGSEPVQLFTSTESHGLSPTSFSPASKHISISSTETIRFQFSKMCEHWDHEKNGTGKPYPFVLKICGRDGRKEDFVAFESNEHWWWCDVPARDLGASGQTVHCYAVTTIDGADARGVSRREYLEKKGRNILQANNRPDISMRLVCSHVVSSSPITSYMMTFMNGRAELVLEDVFLMTSMSSFHLPGFLICTNFGASPFQGQQTSAEWVRLVFHDCITKNIEGPGLGGLDASIGFESGRPENVAIFIDVSIGQFDQFTSVYLFMADLIGVGLADSLATCAPSSRCLALRAGRVDATRTGPFGVPEPADSLDFATAAFQRAGFSKTEMIQAVACGRSIAGVHGFDFKVSESGRVPFDTTPGIFDANNVNEYLNITGSKGGPLVTANETFNSDFRIFNSDHNATVTAMRTPSAFENACFNIFDKMMNTVPDAVKLSDPFQVRPLIMRQSSLDLTSAGILVFNGTISAHAPSPPDTVSYTYVKTTGSNLGEKVTDIGVELPGFFDSRPPIPPQEPVYIGFNTIKDYKFHDIIGTEPVKSLLITSPGATYTGDINTNIFILPSQSHRQLNQGGTGSWMVRVAIHNTLTTPPPIVAAYYTTPQDGSQASKVVSATGTLSFEKNLGTYKIYKASSFTGSFPDARVGSGAVFQVSAGPTLGAAKLSTGDFANTCTAVDISTC</sequence>
<dbReference type="PANTHER" id="PTHR46333:SF5">
    <property type="entry name" value="TRANSGLUTAMINASE-LIKE DOMAIN-CONTAINING PROTEIN"/>
    <property type="match status" value="1"/>
</dbReference>
<evidence type="ECO:0000259" key="9">
    <source>
        <dbReference type="PROSITE" id="PS50873"/>
    </source>
</evidence>
<comment type="caution">
    <text evidence="11">The sequence shown here is derived from an EMBL/GenBank/DDBJ whole genome shotgun (WGS) entry which is preliminary data.</text>
</comment>
<dbReference type="Gene3D" id="3.10.620.30">
    <property type="match status" value="1"/>
</dbReference>
<feature type="compositionally biased region" description="Pro residues" evidence="8">
    <location>
        <begin position="38"/>
        <end position="52"/>
    </location>
</feature>
<dbReference type="PROSITE" id="PS50873">
    <property type="entry name" value="PEROXIDASE_4"/>
    <property type="match status" value="1"/>
</dbReference>